<evidence type="ECO:0000259" key="3">
    <source>
        <dbReference type="Pfam" id="PF03781"/>
    </source>
</evidence>
<name>I2GRT0_9BACT</name>
<dbReference type="InterPro" id="IPR042095">
    <property type="entry name" value="SUMF_sf"/>
</dbReference>
<dbReference type="OrthoDB" id="1491336at2"/>
<evidence type="ECO:0000313" key="4">
    <source>
        <dbReference type="EMBL" id="CCH56608.1"/>
    </source>
</evidence>
<keyword evidence="4" id="KW-0449">Lipoprotein</keyword>
<reference evidence="4 5" key="1">
    <citation type="journal article" date="2012" name="J. Bacteriol.">
        <title>Genome Sequence of the Filamentous Bacterium Fibrisoma limi BUZ 3T.</title>
        <authorList>
            <person name="Filippini M."/>
            <person name="Qi W."/>
            <person name="Jaenicke S."/>
            <person name="Goesmann A."/>
            <person name="Smits T.H."/>
            <person name="Bagheri H.C."/>
        </authorList>
    </citation>
    <scope>NUCLEOTIDE SEQUENCE [LARGE SCALE GENOMIC DNA]</scope>
    <source>
        <strain evidence="5">BUZ 3T</strain>
    </source>
</reference>
<dbReference type="AlphaFoldDB" id="I2GRT0"/>
<dbReference type="Pfam" id="PF03781">
    <property type="entry name" value="FGE-sulfatase"/>
    <property type="match status" value="1"/>
</dbReference>
<protein>
    <submittedName>
        <fullName evidence="4">Gliding motility-associated lipoprotein GldJ</fullName>
    </submittedName>
</protein>
<comment type="caution">
    <text evidence="4">The sequence shown here is derived from an EMBL/GenBank/DDBJ whole genome shotgun (WGS) entry which is preliminary data.</text>
</comment>
<sequence length="435" mass="48530">MIKKNHLQRAAYVLLAVAALASCKSKHPTSVKPGKKSTATGIAYNQKDGYQVKKFAGQNGGPNLVFIEGGRFTMGALEEDVMNTRDNRERTVSIQSFYMDETEIANIHYLEYLNAIQRDSSEEVVRAALPDTTVWANPLSFNDSYVTQYLRYPAFRYYPVVGVSWVQANDYAIWRTNAVNNELARKGGSEGKKKGGGFSLKRKSKREDPALAEAGGAEVAATDSAGNPIAAAAPPRPSLESGLVLPDYRLPTEAEWEYAAKALIGTQYMDENQINQRIYPWDGSSVRNSRKGRKQGQMLANFKRGRGDYAGIAGRSNDGAIITTEIYKYPANDFGLYNMAGNVNEWVYDVYRPLSYQDVNDLNPIRRNGYLDDAKNYDKKSNQSLIDDRLRVYKGGSWNDVSYWLAPGTRRFLDQDSATAMIGFRCAMIGVGRNR</sequence>
<dbReference type="RefSeq" id="WP_009285173.1">
    <property type="nucleotide sequence ID" value="NZ_CAIT01000009.1"/>
</dbReference>
<dbReference type="Proteomes" id="UP000009309">
    <property type="component" value="Unassembled WGS sequence"/>
</dbReference>
<dbReference type="PROSITE" id="PS51257">
    <property type="entry name" value="PROKAR_LIPOPROTEIN"/>
    <property type="match status" value="1"/>
</dbReference>
<gene>
    <name evidence="4" type="ORF">BN8_05985</name>
</gene>
<dbReference type="PANTHER" id="PTHR23150">
    <property type="entry name" value="SULFATASE MODIFYING FACTOR 1, 2"/>
    <property type="match status" value="1"/>
</dbReference>
<dbReference type="STRING" id="1185876.BN8_05985"/>
<dbReference type="InterPro" id="IPR016187">
    <property type="entry name" value="CTDL_fold"/>
</dbReference>
<dbReference type="PANTHER" id="PTHR23150:SF19">
    <property type="entry name" value="FORMYLGLYCINE-GENERATING ENZYME"/>
    <property type="match status" value="1"/>
</dbReference>
<keyword evidence="2" id="KW-0732">Signal</keyword>
<dbReference type="InterPro" id="IPR005532">
    <property type="entry name" value="SUMF_dom"/>
</dbReference>
<evidence type="ECO:0000313" key="5">
    <source>
        <dbReference type="Proteomes" id="UP000009309"/>
    </source>
</evidence>
<feature type="signal peptide" evidence="2">
    <location>
        <begin position="1"/>
        <end position="21"/>
    </location>
</feature>
<dbReference type="EMBL" id="CAIT01000009">
    <property type="protein sequence ID" value="CCH56608.1"/>
    <property type="molecule type" value="Genomic_DNA"/>
</dbReference>
<feature type="domain" description="Sulfatase-modifying factor enzyme-like" evidence="3">
    <location>
        <begin position="62"/>
        <end position="427"/>
    </location>
</feature>
<evidence type="ECO:0000256" key="2">
    <source>
        <dbReference type="SAM" id="SignalP"/>
    </source>
</evidence>
<dbReference type="SUPFAM" id="SSF56436">
    <property type="entry name" value="C-type lectin-like"/>
    <property type="match status" value="1"/>
</dbReference>
<dbReference type="GO" id="GO:0120147">
    <property type="term" value="F:formylglycine-generating oxidase activity"/>
    <property type="evidence" value="ECO:0007669"/>
    <property type="project" value="TreeGrafter"/>
</dbReference>
<keyword evidence="5" id="KW-1185">Reference proteome</keyword>
<feature type="region of interest" description="Disordered" evidence="1">
    <location>
        <begin position="185"/>
        <end position="219"/>
    </location>
</feature>
<dbReference type="Gene3D" id="3.90.1580.10">
    <property type="entry name" value="paralog of FGE (formylglycine-generating enzyme)"/>
    <property type="match status" value="1"/>
</dbReference>
<organism evidence="4 5">
    <name type="scientific">Fibrisoma limi BUZ 3</name>
    <dbReference type="NCBI Taxonomy" id="1185876"/>
    <lineage>
        <taxon>Bacteria</taxon>
        <taxon>Pseudomonadati</taxon>
        <taxon>Bacteroidota</taxon>
        <taxon>Cytophagia</taxon>
        <taxon>Cytophagales</taxon>
        <taxon>Spirosomataceae</taxon>
        <taxon>Fibrisoma</taxon>
    </lineage>
</organism>
<dbReference type="InterPro" id="IPR051043">
    <property type="entry name" value="Sulfatase_Mod_Factor_Kinase"/>
</dbReference>
<dbReference type="eggNOG" id="COG1262">
    <property type="taxonomic scope" value="Bacteria"/>
</dbReference>
<proteinExistence type="predicted"/>
<evidence type="ECO:0000256" key="1">
    <source>
        <dbReference type="SAM" id="MobiDB-lite"/>
    </source>
</evidence>
<feature type="chain" id="PRO_5003660114" evidence="2">
    <location>
        <begin position="22"/>
        <end position="435"/>
    </location>
</feature>
<accession>I2GRT0</accession>